<dbReference type="EC" id="1.14.13.127" evidence="3"/>
<proteinExistence type="predicted"/>
<keyword evidence="5" id="KW-1185">Reference proteome</keyword>
<dbReference type="InterPro" id="IPR050631">
    <property type="entry name" value="PheA/TfdB_FAD_monoxygenase"/>
</dbReference>
<evidence type="ECO:0000259" key="2">
    <source>
        <dbReference type="Pfam" id="PF01494"/>
    </source>
</evidence>
<dbReference type="PANTHER" id="PTHR43476:SF3">
    <property type="entry name" value="FAD-BINDING MONOOXYGENASE"/>
    <property type="match status" value="1"/>
</dbReference>
<name>A0A4P8HW19_9BURK</name>
<dbReference type="GO" id="GO:0071949">
    <property type="term" value="F:FAD binding"/>
    <property type="evidence" value="ECO:0007669"/>
    <property type="project" value="InterPro"/>
</dbReference>
<dbReference type="PRINTS" id="PR00420">
    <property type="entry name" value="RNGMNOXGNASE"/>
</dbReference>
<dbReference type="Gene3D" id="3.30.70.2450">
    <property type="match status" value="1"/>
</dbReference>
<evidence type="ECO:0000313" key="6">
    <source>
        <dbReference type="Proteomes" id="UP000584325"/>
    </source>
</evidence>
<dbReference type="Gene3D" id="3.50.50.60">
    <property type="entry name" value="FAD/NAD(P)-binding domain"/>
    <property type="match status" value="1"/>
</dbReference>
<dbReference type="GO" id="GO:0019622">
    <property type="term" value="P:3-(3-hydroxy)phenylpropionate catabolic process"/>
    <property type="evidence" value="ECO:0007669"/>
    <property type="project" value="TreeGrafter"/>
</dbReference>
<dbReference type="EMBL" id="CP040017">
    <property type="protein sequence ID" value="QCP14309.1"/>
    <property type="molecule type" value="Genomic_DNA"/>
</dbReference>
<dbReference type="GO" id="GO:0008688">
    <property type="term" value="F:3-(3-hydroxyphenyl)propionate hydroxylase activity"/>
    <property type="evidence" value="ECO:0007669"/>
    <property type="project" value="UniProtKB-EC"/>
</dbReference>
<gene>
    <name evidence="4" type="ORF">FCL38_30745</name>
    <name evidence="3" type="ORF">FHS02_002701</name>
</gene>
<reference evidence="3 6" key="2">
    <citation type="submission" date="2020-08" db="EMBL/GenBank/DDBJ databases">
        <title>Genomic Encyclopedia of Type Strains, Phase III (KMG-III): the genomes of soil and plant-associated and newly described type strains.</title>
        <authorList>
            <person name="Whitman W."/>
        </authorList>
    </citation>
    <scope>NUCLEOTIDE SEQUENCE [LARGE SCALE GENOMIC DNA]</scope>
    <source>
        <strain evidence="3 6">CECT 7753</strain>
    </source>
</reference>
<evidence type="ECO:0000256" key="1">
    <source>
        <dbReference type="ARBA" id="ARBA00023002"/>
    </source>
</evidence>
<dbReference type="Proteomes" id="UP000584325">
    <property type="component" value="Unassembled WGS sequence"/>
</dbReference>
<dbReference type="AlphaFoldDB" id="A0A4P8HW19"/>
<dbReference type="NCBIfam" id="NF004829">
    <property type="entry name" value="PRK06183.1-3"/>
    <property type="match status" value="1"/>
</dbReference>
<dbReference type="RefSeq" id="WP_137317080.1">
    <property type="nucleotide sequence ID" value="NZ_CP040017.1"/>
</dbReference>
<reference evidence="4 5" key="1">
    <citation type="submission" date="2019-05" db="EMBL/GenBank/DDBJ databases">
        <title>Draft Genome Sequences of Six Type Strains of the Genus Massilia.</title>
        <authorList>
            <person name="Miess H."/>
            <person name="Frediansyhah A."/>
            <person name="Gross H."/>
        </authorList>
    </citation>
    <scope>NUCLEOTIDE SEQUENCE [LARGE SCALE GENOMIC DNA]</scope>
    <source>
        <strain evidence="4 5">DSMZ 26121</strain>
    </source>
</reference>
<dbReference type="PANTHER" id="PTHR43476">
    <property type="entry name" value="3-(3-HYDROXY-PHENYL)PROPIONATE/3-HYDROXYCINNAMIC ACID HYDROXYLASE"/>
    <property type="match status" value="1"/>
</dbReference>
<evidence type="ECO:0000313" key="3">
    <source>
        <dbReference type="EMBL" id="MBB3221891.1"/>
    </source>
</evidence>
<dbReference type="InterPro" id="IPR002938">
    <property type="entry name" value="FAD-bd"/>
</dbReference>
<evidence type="ECO:0000313" key="5">
    <source>
        <dbReference type="Proteomes" id="UP000298763"/>
    </source>
</evidence>
<dbReference type="SUPFAM" id="SSF51905">
    <property type="entry name" value="FAD/NAD(P)-binding domain"/>
    <property type="match status" value="1"/>
</dbReference>
<dbReference type="EMBL" id="JACHXS010000004">
    <property type="protein sequence ID" value="MBB3221891.1"/>
    <property type="molecule type" value="Genomic_DNA"/>
</dbReference>
<sequence>MSTHPDYDVAVVGFGPSGAVAAALLGQAGLRTLVIDRTDEVYPKPRAIALDHEIMRVFQNLGLADAVAPFCEPFTPSEYYGVDGQLIKRLATVEPPYPLGHTPSMVFTQPPVEAALRRHVRELPTVDVKLGLRFTGLEQDDAGVTLHLEDAGGKRSAVQARYAIGCDGASSAVREALGIELEDLQFDEPWLVVDVQVNERGLAKLPSTSVQYCEPGRPCTYVIGPGNHRRWEISLLPGEDPAWMATEEGAWSVLQRWIGPDDATLWRQASYRFHALVAKEWRNGRVFIAGDAAHQQPPFLGQGMCQGVRDVANLAWKLRAVLGGEAGEALLDTYAAERREHVRQLTTRIKEIGAVICERDAVKARARDAALLNAAGGQVKTQARQDIIPPLSAGLLATDGGKTAADGTGRLFPQPRVNGPAGPVLLDDIAGTGWRIVTDLPVERLPAGLLPVAAGLGMLVSLPPGEERFTSGPHRMQTGEPDGVVAGWLARHGVHAAVVRPDHYVYGVAGDGAGLLALVAGLKDRLQ</sequence>
<evidence type="ECO:0000313" key="4">
    <source>
        <dbReference type="EMBL" id="QCP14309.1"/>
    </source>
</evidence>
<dbReference type="InterPro" id="IPR036188">
    <property type="entry name" value="FAD/NAD-bd_sf"/>
</dbReference>
<organism evidence="3 6">
    <name type="scientific">Pseudoduganella umbonata</name>
    <dbReference type="NCBI Taxonomy" id="864828"/>
    <lineage>
        <taxon>Bacteria</taxon>
        <taxon>Pseudomonadati</taxon>
        <taxon>Pseudomonadota</taxon>
        <taxon>Betaproteobacteria</taxon>
        <taxon>Burkholderiales</taxon>
        <taxon>Oxalobacteraceae</taxon>
        <taxon>Telluria group</taxon>
        <taxon>Pseudoduganella</taxon>
    </lineage>
</organism>
<dbReference type="OrthoDB" id="3443359at2"/>
<keyword evidence="1 3" id="KW-0560">Oxidoreductase</keyword>
<protein>
    <submittedName>
        <fullName evidence="3">3-(3-hydroxy-phenyl)propionate hydroxylase</fullName>
        <ecNumber evidence="3">1.14.13.127</ecNumber>
    </submittedName>
    <submittedName>
        <fullName evidence="4">Bifunctional 3-(3-hydroxy-phenyl)propionate/3-hydroxycinnamic acid hydroxylase</fullName>
    </submittedName>
</protein>
<dbReference type="Proteomes" id="UP000298763">
    <property type="component" value="Chromosome"/>
</dbReference>
<accession>A0A4P8HW19</accession>
<dbReference type="Pfam" id="PF01494">
    <property type="entry name" value="FAD_binding_3"/>
    <property type="match status" value="1"/>
</dbReference>
<feature type="domain" description="FAD-binding" evidence="2">
    <location>
        <begin position="6"/>
        <end position="347"/>
    </location>
</feature>